<accession>A0A0P9C9V5</accession>
<comment type="caution">
    <text evidence="1">The sequence shown here is derived from an EMBL/GenBank/DDBJ whole genome shotgun (WGS) entry which is preliminary data.</text>
</comment>
<evidence type="ECO:0000313" key="1">
    <source>
        <dbReference type="EMBL" id="KPV41985.1"/>
    </source>
</evidence>
<dbReference type="AlphaFoldDB" id="A0A0P9C9V5"/>
<evidence type="ECO:0000313" key="2">
    <source>
        <dbReference type="Proteomes" id="UP000050482"/>
    </source>
</evidence>
<proteinExistence type="predicted"/>
<keyword evidence="2" id="KW-1185">Reference proteome</keyword>
<dbReference type="EMBL" id="LJCO01000085">
    <property type="protein sequence ID" value="KPV41985.1"/>
    <property type="molecule type" value="Genomic_DNA"/>
</dbReference>
<dbReference type="Proteomes" id="UP000050482">
    <property type="component" value="Unassembled WGS sequence"/>
</dbReference>
<sequence>MYQEGLGFLDSKLCLVQVTIEPVILQQFLVGAFTKIRLALRLFDCFTSVARLNAMCQCEMSTIETQQKSDISLT</sequence>
<protein>
    <submittedName>
        <fullName evidence="1">Uncharacterized protein</fullName>
    </submittedName>
</protein>
<gene>
    <name evidence="1" type="ORF">AN477_19625</name>
</gene>
<name>A0A0P9C9V5_9BACL</name>
<organism evidence="1 2">
    <name type="scientific">Alicyclobacillus ferrooxydans</name>
    <dbReference type="NCBI Taxonomy" id="471514"/>
    <lineage>
        <taxon>Bacteria</taxon>
        <taxon>Bacillati</taxon>
        <taxon>Bacillota</taxon>
        <taxon>Bacilli</taxon>
        <taxon>Bacillales</taxon>
        <taxon>Alicyclobacillaceae</taxon>
        <taxon>Alicyclobacillus</taxon>
    </lineage>
</organism>
<dbReference type="PATRIC" id="fig|471514.4.peg.1023"/>
<reference evidence="1 2" key="1">
    <citation type="submission" date="2015-09" db="EMBL/GenBank/DDBJ databases">
        <title>Draft genome sequence of Alicyclobacillus ferrooxydans DSM 22381.</title>
        <authorList>
            <person name="Hemp J."/>
        </authorList>
    </citation>
    <scope>NUCLEOTIDE SEQUENCE [LARGE SCALE GENOMIC DNA]</scope>
    <source>
        <strain evidence="1 2">TC-34</strain>
    </source>
</reference>